<proteinExistence type="predicted"/>
<gene>
    <name evidence="2" type="ORF">FGK64_20175</name>
</gene>
<comment type="caution">
    <text evidence="2">The sequence shown here is derived from an EMBL/GenBank/DDBJ whole genome shotgun (WGS) entry which is preliminary data.</text>
</comment>
<feature type="domain" description="Nitrile hydratase beta subunit-like N-terminal" evidence="1">
    <location>
        <begin position="42"/>
        <end position="136"/>
    </location>
</feature>
<sequence length="142" mass="16085">MKFVLFIYWTYAWSAVNLPETHGGAVWPAAQNGPETAMSTRLVSDIGGKPAGDIPREERRQLFWEKQLIAVVNLLSSKLDITLDEFRRAVEEMSEEEYGRSYLYGRRLDGWLRLLFENGTIDADAHAARTAQILASGSRDHV</sequence>
<dbReference type="InterPro" id="IPR049054">
    <property type="entry name" value="CN_hydtase_beta-like_N"/>
</dbReference>
<dbReference type="InterPro" id="IPR042262">
    <property type="entry name" value="CN_hydtase_beta_C"/>
</dbReference>
<dbReference type="Proteomes" id="UP001191082">
    <property type="component" value="Unassembled WGS sequence"/>
</dbReference>
<dbReference type="InterPro" id="IPR008990">
    <property type="entry name" value="Elect_transpt_acc-like_dom_sf"/>
</dbReference>
<evidence type="ECO:0000313" key="3">
    <source>
        <dbReference type="Proteomes" id="UP001191082"/>
    </source>
</evidence>
<dbReference type="Pfam" id="PF21006">
    <property type="entry name" value="NHase_beta_N"/>
    <property type="match status" value="1"/>
</dbReference>
<organism evidence="2 3">
    <name type="scientific">Arenibacterium halophilum</name>
    <dbReference type="NCBI Taxonomy" id="2583821"/>
    <lineage>
        <taxon>Bacteria</taxon>
        <taxon>Pseudomonadati</taxon>
        <taxon>Pseudomonadota</taxon>
        <taxon>Alphaproteobacteria</taxon>
        <taxon>Rhodobacterales</taxon>
        <taxon>Paracoccaceae</taxon>
        <taxon>Arenibacterium</taxon>
    </lineage>
</organism>
<dbReference type="Gene3D" id="1.10.472.20">
    <property type="entry name" value="Nitrile hydratase, beta subunit"/>
    <property type="match status" value="1"/>
</dbReference>
<dbReference type="EMBL" id="VCPC01000006">
    <property type="protein sequence ID" value="TMV08287.1"/>
    <property type="molecule type" value="Genomic_DNA"/>
</dbReference>
<keyword evidence="3" id="KW-1185">Reference proteome</keyword>
<accession>A0ABY2WZB3</accession>
<evidence type="ECO:0000259" key="1">
    <source>
        <dbReference type="Pfam" id="PF21006"/>
    </source>
</evidence>
<name>A0ABY2WZB3_9RHOB</name>
<protein>
    <submittedName>
        <fullName evidence="2">Nitrile hydratase subunit beta</fullName>
    </submittedName>
</protein>
<reference evidence="2 3" key="1">
    <citation type="submission" date="2019-05" db="EMBL/GenBank/DDBJ databases">
        <title>Marivita sp. nov. isolated from sea sediment.</title>
        <authorList>
            <person name="Kim W."/>
        </authorList>
    </citation>
    <scope>NUCLEOTIDE SEQUENCE [LARGE SCALE GENOMIC DNA]</scope>
    <source>
        <strain evidence="2 3">CAU 1492</strain>
    </source>
</reference>
<dbReference type="SUPFAM" id="SSF50090">
    <property type="entry name" value="Electron transport accessory proteins"/>
    <property type="match status" value="1"/>
</dbReference>
<evidence type="ECO:0000313" key="2">
    <source>
        <dbReference type="EMBL" id="TMV08287.1"/>
    </source>
</evidence>